<proteinExistence type="inferred from homology"/>
<dbReference type="FunFam" id="1.20.1250.20:FF:000386">
    <property type="entry name" value="MFS general substrate transporter"/>
    <property type="match status" value="1"/>
</dbReference>
<dbReference type="EMBL" id="AOGT01000786">
    <property type="protein sequence ID" value="EMG49190.1"/>
    <property type="molecule type" value="Genomic_DNA"/>
</dbReference>
<comment type="caution">
    <text evidence="10">The sequence shown here is derived from an EMBL/GenBank/DDBJ whole genome shotgun (WGS) entry which is preliminary data.</text>
</comment>
<name>M3K1P1_CANMX</name>
<keyword evidence="5 9" id="KW-1133">Transmembrane helix</keyword>
<keyword evidence="11" id="KW-1185">Reference proteome</keyword>
<feature type="transmembrane region" description="Helical" evidence="9">
    <location>
        <begin position="272"/>
        <end position="292"/>
    </location>
</feature>
<dbReference type="Proteomes" id="UP000011777">
    <property type="component" value="Unassembled WGS sequence"/>
</dbReference>
<keyword evidence="2" id="KW-0813">Transport</keyword>
<evidence type="ECO:0000256" key="2">
    <source>
        <dbReference type="ARBA" id="ARBA00022448"/>
    </source>
</evidence>
<accession>M3K1P1</accession>
<dbReference type="Pfam" id="PF07690">
    <property type="entry name" value="MFS_1"/>
    <property type="match status" value="1"/>
</dbReference>
<evidence type="ECO:0000256" key="8">
    <source>
        <dbReference type="SAM" id="MobiDB-lite"/>
    </source>
</evidence>
<keyword evidence="3" id="KW-1003">Cell membrane</keyword>
<feature type="transmembrane region" description="Helical" evidence="9">
    <location>
        <begin position="343"/>
        <end position="363"/>
    </location>
</feature>
<dbReference type="AlphaFoldDB" id="M3K1P1"/>
<dbReference type="FunFam" id="1.20.1250.20:FF:000065">
    <property type="entry name" value="Putative MFS pantothenate transporter"/>
    <property type="match status" value="1"/>
</dbReference>
<evidence type="ECO:0000313" key="10">
    <source>
        <dbReference type="EMBL" id="EMG49190.1"/>
    </source>
</evidence>
<feature type="transmembrane region" description="Helical" evidence="9">
    <location>
        <begin position="239"/>
        <end position="260"/>
    </location>
</feature>
<comment type="similarity">
    <text evidence="7">Belongs to the major facilitator superfamily. Allantoate permease family.</text>
</comment>
<dbReference type="GO" id="GO:0005886">
    <property type="term" value="C:plasma membrane"/>
    <property type="evidence" value="ECO:0007669"/>
    <property type="project" value="UniProtKB-SubCell"/>
</dbReference>
<keyword evidence="4 9" id="KW-0812">Transmembrane</keyword>
<feature type="transmembrane region" description="Helical" evidence="9">
    <location>
        <begin position="439"/>
        <end position="462"/>
    </location>
</feature>
<evidence type="ECO:0000256" key="3">
    <source>
        <dbReference type="ARBA" id="ARBA00022475"/>
    </source>
</evidence>
<dbReference type="Gene3D" id="1.20.1250.20">
    <property type="entry name" value="MFS general substrate transporter like domains"/>
    <property type="match status" value="2"/>
</dbReference>
<sequence>MRFLKSSNSSWKIPYDKSQVLMVGFDKLEESHRQDRRSSDGSSTQKQGDIIVSEEVLDNDTPYVDLTWELSEEEKQRRNSSAWFKIRKFWWDGTGKHPKEQQYLAKLDFFLLTSACLGYFIKNLNQSNVTTAYVNGMNEYYNMNKNQYNYLLTMFTIGYIIGQIPSNMLLHRVSIRYYLGTLEVIWAFLTIMMIVVPAHHINGMYALRFFAGLTESAFFPCLEYVLGAHYSKEEISKRSAWLAISGNLSGIVSGPLQQAIITRFHKSSMPPFKWMFVFDAVISFPIAFYTMFANPNTPSTTNSWYFTEEDRKVGLERRRLIGAEVNTRGKYNWATIKTFFNTWHIYVFPILFLCYNNSCSAIGQPTFQTWLKLTLKKPSSVYNTYPSIVTAVGIGLALSFAYINDFIGGKKNVWFVSGFFIPLIIGCALLAKWEIPVGLHYFCYFLVGAPTAWGQPFIFSWVNRLLYHNDMKRNFVVVVTNTLAYVTGAFVPIFVWNTKDQPEYFIGFSYTAALSGLGLISTAIAYYLTIRDEKTQSSKELESYGSVESNSD</sequence>
<feature type="transmembrane region" description="Helical" evidence="9">
    <location>
        <begin position="474"/>
        <end position="496"/>
    </location>
</feature>
<dbReference type="PANTHER" id="PTHR43791:SF39">
    <property type="entry name" value="TRANSPORTER LIZ1_SEO1, PUTATIVE (AFU_ORTHOLOGUE AFUA_3G00980)-RELATED"/>
    <property type="match status" value="1"/>
</dbReference>
<dbReference type="SUPFAM" id="SSF103473">
    <property type="entry name" value="MFS general substrate transporter"/>
    <property type="match status" value="1"/>
</dbReference>
<organism evidence="10 11">
    <name type="scientific">Candida maltosa (strain Xu316)</name>
    <name type="common">Yeast</name>
    <dbReference type="NCBI Taxonomy" id="1245528"/>
    <lineage>
        <taxon>Eukaryota</taxon>
        <taxon>Fungi</taxon>
        <taxon>Dikarya</taxon>
        <taxon>Ascomycota</taxon>
        <taxon>Saccharomycotina</taxon>
        <taxon>Pichiomycetes</taxon>
        <taxon>Debaryomycetaceae</taxon>
        <taxon>Candida/Lodderomyces clade</taxon>
        <taxon>Candida</taxon>
    </lineage>
</organism>
<dbReference type="HOGENOM" id="CLU_001265_4_2_1"/>
<gene>
    <name evidence="10" type="ORF">G210_0125</name>
</gene>
<dbReference type="PANTHER" id="PTHR43791">
    <property type="entry name" value="PERMEASE-RELATED"/>
    <property type="match status" value="1"/>
</dbReference>
<feature type="transmembrane region" description="Helical" evidence="9">
    <location>
        <begin position="205"/>
        <end position="227"/>
    </location>
</feature>
<evidence type="ECO:0000256" key="5">
    <source>
        <dbReference type="ARBA" id="ARBA00022989"/>
    </source>
</evidence>
<evidence type="ECO:0000256" key="7">
    <source>
        <dbReference type="ARBA" id="ARBA00037968"/>
    </source>
</evidence>
<dbReference type="STRING" id="1245528.M3K1P1"/>
<reference evidence="10 11" key="1">
    <citation type="submission" date="2013-02" db="EMBL/GenBank/DDBJ databases">
        <title>Genome sequence of Candida maltosa Xu316, a potential industrial strain for xylitol and ethanol production.</title>
        <authorList>
            <person name="Yu J."/>
            <person name="Wang Q."/>
            <person name="Geng X."/>
            <person name="Bao W."/>
            <person name="He P."/>
            <person name="Cai J."/>
        </authorList>
    </citation>
    <scope>NUCLEOTIDE SEQUENCE [LARGE SCALE GENOMIC DNA]</scope>
    <source>
        <strain evidence="11">Xu316</strain>
    </source>
</reference>
<evidence type="ECO:0000256" key="6">
    <source>
        <dbReference type="ARBA" id="ARBA00023136"/>
    </source>
</evidence>
<dbReference type="eggNOG" id="KOG2533">
    <property type="taxonomic scope" value="Eukaryota"/>
</dbReference>
<dbReference type="OMA" id="WAFLTIM"/>
<dbReference type="GO" id="GO:0022857">
    <property type="term" value="F:transmembrane transporter activity"/>
    <property type="evidence" value="ECO:0007669"/>
    <property type="project" value="InterPro"/>
</dbReference>
<keyword evidence="6 9" id="KW-0472">Membrane</keyword>
<feature type="transmembrane region" description="Helical" evidence="9">
    <location>
        <begin position="508"/>
        <end position="529"/>
    </location>
</feature>
<comment type="subcellular location">
    <subcellularLocation>
        <location evidence="1">Cell membrane</location>
        <topology evidence="1">Multi-pass membrane protein</topology>
    </subcellularLocation>
</comment>
<evidence type="ECO:0000256" key="4">
    <source>
        <dbReference type="ARBA" id="ARBA00022692"/>
    </source>
</evidence>
<feature type="transmembrane region" description="Helical" evidence="9">
    <location>
        <begin position="383"/>
        <end position="401"/>
    </location>
</feature>
<dbReference type="InterPro" id="IPR011701">
    <property type="entry name" value="MFS"/>
</dbReference>
<feature type="transmembrane region" description="Helical" evidence="9">
    <location>
        <begin position="177"/>
        <end position="199"/>
    </location>
</feature>
<feature type="transmembrane region" description="Helical" evidence="9">
    <location>
        <begin position="150"/>
        <end position="170"/>
    </location>
</feature>
<evidence type="ECO:0000313" key="11">
    <source>
        <dbReference type="Proteomes" id="UP000011777"/>
    </source>
</evidence>
<evidence type="ECO:0000256" key="9">
    <source>
        <dbReference type="SAM" id="Phobius"/>
    </source>
</evidence>
<feature type="transmembrane region" description="Helical" evidence="9">
    <location>
        <begin position="413"/>
        <end position="433"/>
    </location>
</feature>
<dbReference type="InterPro" id="IPR036259">
    <property type="entry name" value="MFS_trans_sf"/>
</dbReference>
<protein>
    <submittedName>
        <fullName evidence="10">Putative transporter</fullName>
    </submittedName>
</protein>
<feature type="region of interest" description="Disordered" evidence="8">
    <location>
        <begin position="31"/>
        <end position="51"/>
    </location>
</feature>
<evidence type="ECO:0000256" key="1">
    <source>
        <dbReference type="ARBA" id="ARBA00004651"/>
    </source>
</evidence>
<dbReference type="OrthoDB" id="3639251at2759"/>